<evidence type="ECO:0000313" key="2">
    <source>
        <dbReference type="Proteomes" id="UP000823388"/>
    </source>
</evidence>
<accession>A0A8T0V2V1</accession>
<keyword evidence="2" id="KW-1185">Reference proteome</keyword>
<dbReference type="EMBL" id="CM029041">
    <property type="protein sequence ID" value="KAG2628738.1"/>
    <property type="molecule type" value="Genomic_DNA"/>
</dbReference>
<evidence type="ECO:0000313" key="1">
    <source>
        <dbReference type="EMBL" id="KAG2628738.1"/>
    </source>
</evidence>
<organism evidence="1 2">
    <name type="scientific">Panicum virgatum</name>
    <name type="common">Blackwell switchgrass</name>
    <dbReference type="NCBI Taxonomy" id="38727"/>
    <lineage>
        <taxon>Eukaryota</taxon>
        <taxon>Viridiplantae</taxon>
        <taxon>Streptophyta</taxon>
        <taxon>Embryophyta</taxon>
        <taxon>Tracheophyta</taxon>
        <taxon>Spermatophyta</taxon>
        <taxon>Magnoliopsida</taxon>
        <taxon>Liliopsida</taxon>
        <taxon>Poales</taxon>
        <taxon>Poaceae</taxon>
        <taxon>PACMAD clade</taxon>
        <taxon>Panicoideae</taxon>
        <taxon>Panicodae</taxon>
        <taxon>Paniceae</taxon>
        <taxon>Panicinae</taxon>
        <taxon>Panicum</taxon>
        <taxon>Panicum sect. Hiantes</taxon>
    </lineage>
</organism>
<proteinExistence type="predicted"/>
<gene>
    <name evidence="1" type="ORF">PVAP13_3KG379654</name>
</gene>
<sequence>MAARRHTRSMQDLPTEVAVQIAGHLAAMSVSPMDDLRSLRATCRFLCGVTRDHAVGQHIDVPTHLAHLTDICNSEACYMTGMKNVFSKGTLEARSCIVELACAAERGHIVVPCVAAILLFRVNTGTDDDQAVRRYMFQVEGEKEMVAGGASGSMLSKEGCLHCRELAFASVMGTHWHRWVQVPQPATPVLRCDLPCVGFPCSRPVDEWDPDGLRRFCSEDCRIQHEVDLLFKRFGY</sequence>
<comment type="caution">
    <text evidence="1">The sequence shown here is derived from an EMBL/GenBank/DDBJ whole genome shotgun (WGS) entry which is preliminary data.</text>
</comment>
<dbReference type="AlphaFoldDB" id="A0A8T0V2V1"/>
<name>A0A8T0V2V1_PANVG</name>
<dbReference type="Proteomes" id="UP000823388">
    <property type="component" value="Chromosome 3K"/>
</dbReference>
<protein>
    <submittedName>
        <fullName evidence="1">Uncharacterized protein</fullName>
    </submittedName>
</protein>
<reference evidence="1" key="1">
    <citation type="submission" date="2020-05" db="EMBL/GenBank/DDBJ databases">
        <title>WGS assembly of Panicum virgatum.</title>
        <authorList>
            <person name="Lovell J.T."/>
            <person name="Jenkins J."/>
            <person name="Shu S."/>
            <person name="Juenger T.E."/>
            <person name="Schmutz J."/>
        </authorList>
    </citation>
    <scope>NUCLEOTIDE SEQUENCE</scope>
    <source>
        <strain evidence="1">AP13</strain>
    </source>
</reference>